<evidence type="ECO:0000313" key="15">
    <source>
        <dbReference type="Proteomes" id="UP000662857"/>
    </source>
</evidence>
<accession>A0A895YJR3</accession>
<dbReference type="GO" id="GO:0016740">
    <property type="term" value="F:transferase activity"/>
    <property type="evidence" value="ECO:0007669"/>
    <property type="project" value="UniProtKB-KW"/>
</dbReference>
<gene>
    <name evidence="14" type="ORF">JQS43_08265</name>
</gene>
<evidence type="ECO:0000256" key="4">
    <source>
        <dbReference type="ARBA" id="ARBA00011738"/>
    </source>
</evidence>
<dbReference type="InterPro" id="IPR015168">
    <property type="entry name" value="SsuA/THI5"/>
</dbReference>
<comment type="similarity">
    <text evidence="3">Belongs to the NMT1/THI5 family.</text>
</comment>
<dbReference type="EMBL" id="CP070499">
    <property type="protein sequence ID" value="QSB16272.1"/>
    <property type="molecule type" value="Genomic_DNA"/>
</dbReference>
<comment type="subunit">
    <text evidence="4">Homodimer.</text>
</comment>
<dbReference type="SUPFAM" id="SSF53850">
    <property type="entry name" value="Periplasmic binding protein-like II"/>
    <property type="match status" value="1"/>
</dbReference>
<evidence type="ECO:0000256" key="1">
    <source>
        <dbReference type="ARBA" id="ARBA00003469"/>
    </source>
</evidence>
<dbReference type="RefSeq" id="WP_239678477.1">
    <property type="nucleotide sequence ID" value="NZ_CP070499.1"/>
</dbReference>
<keyword evidence="5" id="KW-0808">Transferase</keyword>
<evidence type="ECO:0000256" key="9">
    <source>
        <dbReference type="ARBA" id="ARBA00023004"/>
    </source>
</evidence>
<comment type="catalytic activity">
    <reaction evidence="11">
        <text>N(6)-(pyridoxal phosphate)-L-lysyl-[4-amino-5-hydroxymethyl-2-methylpyrimidine phosphate synthase] + L-histidyl-[4-amino-5-hydroxymethyl-2-methylpyrimidine phosphate synthase] + 2 Fe(3+) + 4 H2O = L-lysyl-[4-amino-5-hydroxymethyl-2-methylpyrimidine phosphate synthase] + (2S)-2-amino-5-hydroxy-4-oxopentanoyl-[4-amino-5-hydroxymethyl-2-methylpyrimidine phosphate synthase] + 4-amino-2-methyl-5-(phosphooxymethyl)pyrimidine + 3-oxopropanoate + 2 Fe(2+) + 2 H(+)</text>
        <dbReference type="Rhea" id="RHEA:65756"/>
        <dbReference type="Rhea" id="RHEA-COMP:16892"/>
        <dbReference type="Rhea" id="RHEA-COMP:16893"/>
        <dbReference type="Rhea" id="RHEA-COMP:16894"/>
        <dbReference type="Rhea" id="RHEA-COMP:16895"/>
        <dbReference type="ChEBI" id="CHEBI:15377"/>
        <dbReference type="ChEBI" id="CHEBI:15378"/>
        <dbReference type="ChEBI" id="CHEBI:29033"/>
        <dbReference type="ChEBI" id="CHEBI:29034"/>
        <dbReference type="ChEBI" id="CHEBI:29969"/>
        <dbReference type="ChEBI" id="CHEBI:29979"/>
        <dbReference type="ChEBI" id="CHEBI:33190"/>
        <dbReference type="ChEBI" id="CHEBI:58354"/>
        <dbReference type="ChEBI" id="CHEBI:143915"/>
        <dbReference type="ChEBI" id="CHEBI:157692"/>
    </reaction>
    <physiologicalReaction direction="left-to-right" evidence="11">
        <dbReference type="Rhea" id="RHEA:65757"/>
    </physiologicalReaction>
</comment>
<evidence type="ECO:0000256" key="3">
    <source>
        <dbReference type="ARBA" id="ARBA00009406"/>
    </source>
</evidence>
<dbReference type="GO" id="GO:0046872">
    <property type="term" value="F:metal ion binding"/>
    <property type="evidence" value="ECO:0007669"/>
    <property type="project" value="UniProtKB-KW"/>
</dbReference>
<name>A0A895YJR3_9ACTN</name>
<organism evidence="14 15">
    <name type="scientific">Natronosporangium hydrolyticum</name>
    <dbReference type="NCBI Taxonomy" id="2811111"/>
    <lineage>
        <taxon>Bacteria</taxon>
        <taxon>Bacillati</taxon>
        <taxon>Actinomycetota</taxon>
        <taxon>Actinomycetes</taxon>
        <taxon>Micromonosporales</taxon>
        <taxon>Micromonosporaceae</taxon>
        <taxon>Natronosporangium</taxon>
    </lineage>
</organism>
<protein>
    <recommendedName>
        <fullName evidence="10">Thiamine pyrimidine synthase</fullName>
    </recommendedName>
</protein>
<reference evidence="14" key="1">
    <citation type="submission" date="2021-02" db="EMBL/GenBank/DDBJ databases">
        <title>Natrosporangium hydrolyticum gen. nov., sp. nov, a haloalkaliphilic actinobacterium from a soda solonchak soil.</title>
        <authorList>
            <person name="Sorokin D.Y."/>
            <person name="Khijniak T.V."/>
            <person name="Zakharycheva A.P."/>
            <person name="Boueva O.V."/>
            <person name="Ariskina E.V."/>
            <person name="Hahnke R.L."/>
            <person name="Bunk B."/>
            <person name="Sproer C."/>
            <person name="Schumann P."/>
            <person name="Evtushenko L.I."/>
            <person name="Kublanov I.V."/>
        </authorList>
    </citation>
    <scope>NUCLEOTIDE SEQUENCE</scope>
    <source>
        <strain evidence="14">DSM 106523</strain>
    </source>
</reference>
<evidence type="ECO:0000256" key="8">
    <source>
        <dbReference type="ARBA" id="ARBA00022977"/>
    </source>
</evidence>
<keyword evidence="15" id="KW-1185">Reference proteome</keyword>
<proteinExistence type="inferred from homology"/>
<evidence type="ECO:0000313" key="14">
    <source>
        <dbReference type="EMBL" id="QSB16272.1"/>
    </source>
</evidence>
<sequence>MTVSLLTPPTRDSGRRRRQLSRRGVLGAAGAVAMTPLLAACRGGEADAAHGGDPDEVTYLTAFGESGRDAYARVAQRRGYFAEAGIEVTIEPGAAGDANHQALAGGAAQFAVVDAAGAFIRYANGVDDSFQIVAAIHQQPLIGLVAFADSGIRRPRDLSGRTVGLAAGSIAETLWPTYAELAGLDPGEVETVPTSPQTQVQELVAGQLDAIGLFVVGAPGIEAAGGGREVVSLPFSDYLADLYGAVLVAQRELITDQPDLVRRFTEALLRGLAEAVADPASAGEILHAAQPTQDPVVAAAELSLMHSYVHTGLAPDEPVGFLDPTRVAGGMALLAGIGEIEGDFGAALGTPGRDRDGLVDYLVVPGPEVAE</sequence>
<dbReference type="PROSITE" id="PS51318">
    <property type="entry name" value="TAT"/>
    <property type="match status" value="1"/>
</dbReference>
<evidence type="ECO:0000256" key="11">
    <source>
        <dbReference type="ARBA" id="ARBA00048179"/>
    </source>
</evidence>
<evidence type="ECO:0000256" key="12">
    <source>
        <dbReference type="SAM" id="MobiDB-lite"/>
    </source>
</evidence>
<dbReference type="KEGG" id="nhy:JQS43_08265"/>
<dbReference type="InterPro" id="IPR027939">
    <property type="entry name" value="NMT1/THI5"/>
</dbReference>
<evidence type="ECO:0000256" key="7">
    <source>
        <dbReference type="ARBA" id="ARBA00022898"/>
    </source>
</evidence>
<evidence type="ECO:0000259" key="13">
    <source>
        <dbReference type="Pfam" id="PF09084"/>
    </source>
</evidence>
<feature type="region of interest" description="Disordered" evidence="12">
    <location>
        <begin position="1"/>
        <end position="20"/>
    </location>
</feature>
<dbReference type="AlphaFoldDB" id="A0A895YJR3"/>
<dbReference type="PANTHER" id="PTHR31528">
    <property type="entry name" value="4-AMINO-5-HYDROXYMETHYL-2-METHYLPYRIMIDINE PHOSPHATE SYNTHASE THI11-RELATED"/>
    <property type="match status" value="1"/>
</dbReference>
<dbReference type="GO" id="GO:0009228">
    <property type="term" value="P:thiamine biosynthetic process"/>
    <property type="evidence" value="ECO:0007669"/>
    <property type="project" value="UniProtKB-KW"/>
</dbReference>
<dbReference type="PANTHER" id="PTHR31528:SF1">
    <property type="entry name" value="4-AMINO-5-HYDROXYMETHYL-2-METHYLPYRIMIDINE PHOSPHATE SYNTHASE THI11-RELATED"/>
    <property type="match status" value="1"/>
</dbReference>
<comment type="function">
    <text evidence="1">Responsible for the formation of the pyrimidine heterocycle in the thiamine biosynthesis pathway. Catalyzes the formation of hydroxymethylpyrimidine phosphate (HMP-P) from histidine and pyridoxal phosphate (PLP). The protein uses PLP and the active site histidine to form HMP-P, generating an inactive enzyme. The enzyme can only undergo a single turnover, which suggests it is a suicide enzyme.</text>
</comment>
<evidence type="ECO:0000256" key="2">
    <source>
        <dbReference type="ARBA" id="ARBA00004948"/>
    </source>
</evidence>
<keyword evidence="9" id="KW-0408">Iron</keyword>
<feature type="domain" description="SsuA/THI5-like" evidence="13">
    <location>
        <begin position="74"/>
        <end position="282"/>
    </location>
</feature>
<comment type="pathway">
    <text evidence="2">Cofactor biosynthesis; thiamine diphosphate biosynthesis.</text>
</comment>
<keyword evidence="8" id="KW-0784">Thiamine biosynthesis</keyword>
<evidence type="ECO:0000256" key="5">
    <source>
        <dbReference type="ARBA" id="ARBA00022679"/>
    </source>
</evidence>
<evidence type="ECO:0000256" key="6">
    <source>
        <dbReference type="ARBA" id="ARBA00022723"/>
    </source>
</evidence>
<keyword evidence="6" id="KW-0479">Metal-binding</keyword>
<dbReference type="Gene3D" id="3.40.190.10">
    <property type="entry name" value="Periplasmic binding protein-like II"/>
    <property type="match status" value="2"/>
</dbReference>
<keyword evidence="7" id="KW-0663">Pyridoxal phosphate</keyword>
<evidence type="ECO:0000256" key="10">
    <source>
        <dbReference type="ARBA" id="ARBA00033171"/>
    </source>
</evidence>
<dbReference type="InterPro" id="IPR006311">
    <property type="entry name" value="TAT_signal"/>
</dbReference>
<dbReference type="Pfam" id="PF09084">
    <property type="entry name" value="NMT1"/>
    <property type="match status" value="1"/>
</dbReference>
<dbReference type="Proteomes" id="UP000662857">
    <property type="component" value="Chromosome"/>
</dbReference>